<dbReference type="OrthoDB" id="186462at2759"/>
<dbReference type="GeneID" id="117799348"/>
<protein>
    <recommendedName>
        <fullName evidence="9">Ferritin</fullName>
    </recommendedName>
</protein>
<reference evidence="11 12" key="1">
    <citation type="journal article" date="2010" name="Nature">
        <title>The sequence and de novo assembly of the giant panda genome.</title>
        <authorList>
            <person name="Li R."/>
            <person name="Fan W."/>
            <person name="Tian G."/>
            <person name="Zhu H."/>
            <person name="He L."/>
            <person name="Cai J."/>
            <person name="Huang Q."/>
            <person name="Cai Q."/>
            <person name="Li B."/>
            <person name="Bai Y."/>
            <person name="Zhang Z."/>
            <person name="Zhang Y."/>
            <person name="Wang W."/>
            <person name="Li J."/>
            <person name="Wei F."/>
            <person name="Li H."/>
            <person name="Jian M."/>
            <person name="Li J."/>
            <person name="Zhang Z."/>
            <person name="Nielsen R."/>
            <person name="Li D."/>
            <person name="Gu W."/>
            <person name="Yang Z."/>
            <person name="Xuan Z."/>
            <person name="Ryder O.A."/>
            <person name="Leung F.C."/>
            <person name="Zhou Y."/>
            <person name="Cao J."/>
            <person name="Sun X."/>
            <person name="Fu Y."/>
            <person name="Fang X."/>
            <person name="Guo X."/>
            <person name="Wang B."/>
            <person name="Hou R."/>
            <person name="Shen F."/>
            <person name="Mu B."/>
            <person name="Ni P."/>
            <person name="Lin R."/>
            <person name="Qian W."/>
            <person name="Wang G."/>
            <person name="Yu C."/>
            <person name="Nie W."/>
            <person name="Wang J."/>
            <person name="Wu Z."/>
            <person name="Liang H."/>
            <person name="Min J."/>
            <person name="Wu Q."/>
            <person name="Cheng S."/>
            <person name="Ruan J."/>
            <person name="Wang M."/>
            <person name="Shi Z."/>
            <person name="Wen M."/>
            <person name="Liu B."/>
            <person name="Ren X."/>
            <person name="Zheng H."/>
            <person name="Dong D."/>
            <person name="Cook K."/>
            <person name="Shan G."/>
            <person name="Zhang H."/>
            <person name="Kosiol C."/>
            <person name="Xie X."/>
            <person name="Lu Z."/>
            <person name="Zheng H."/>
            <person name="Li Y."/>
            <person name="Steiner C.C."/>
            <person name="Lam T.T."/>
            <person name="Lin S."/>
            <person name="Zhang Q."/>
            <person name="Li G."/>
            <person name="Tian J."/>
            <person name="Gong T."/>
            <person name="Liu H."/>
            <person name="Zhang D."/>
            <person name="Fang L."/>
            <person name="Ye C."/>
            <person name="Zhang J."/>
            <person name="Hu W."/>
            <person name="Xu A."/>
            <person name="Ren Y."/>
            <person name="Zhang G."/>
            <person name="Bruford M.W."/>
            <person name="Li Q."/>
            <person name="Ma L."/>
            <person name="Guo Y."/>
            <person name="An N."/>
            <person name="Hu Y."/>
            <person name="Zheng Y."/>
            <person name="Shi Y."/>
            <person name="Li Z."/>
            <person name="Liu Q."/>
            <person name="Chen Y."/>
            <person name="Zhao J."/>
            <person name="Qu N."/>
            <person name="Zhao S."/>
            <person name="Tian F."/>
            <person name="Wang X."/>
            <person name="Wang H."/>
            <person name="Xu L."/>
            <person name="Liu X."/>
            <person name="Vinar T."/>
            <person name="Wang Y."/>
            <person name="Lam T.W."/>
            <person name="Yiu S.M."/>
            <person name="Liu S."/>
            <person name="Zhang H."/>
            <person name="Li D."/>
            <person name="Huang Y."/>
            <person name="Wang X."/>
            <person name="Yang G."/>
            <person name="Jiang Z."/>
            <person name="Wang J."/>
            <person name="Qin N."/>
            <person name="Li L."/>
            <person name="Li J."/>
            <person name="Bolund L."/>
            <person name="Kristiansen K."/>
            <person name="Wong G.K."/>
            <person name="Olson M."/>
            <person name="Zhang X."/>
            <person name="Li S."/>
            <person name="Yang H."/>
            <person name="Wang J."/>
            <person name="Wang J."/>
        </authorList>
    </citation>
    <scope>NUCLEOTIDE SEQUENCE [LARGE SCALE GENOMIC DNA]</scope>
</reference>
<name>A0A7N5JYJ7_AILME</name>
<keyword evidence="3 8" id="KW-0479">Metal-binding</keyword>
<dbReference type="RefSeq" id="XP_034507713.1">
    <property type="nucleotide sequence ID" value="XM_034651822.1"/>
</dbReference>
<evidence type="ECO:0000256" key="3">
    <source>
        <dbReference type="ARBA" id="ARBA00022723"/>
    </source>
</evidence>
<dbReference type="FunFam" id="1.20.1260.10:FF:000002">
    <property type="entry name" value="Ferritin, mitochondrial"/>
    <property type="match status" value="1"/>
</dbReference>
<dbReference type="Ensembl" id="ENSAMET00000050348.1">
    <property type="protein sequence ID" value="ENSAMEP00000032128.1"/>
    <property type="gene ID" value="ENSAMEG00000027089.1"/>
</dbReference>
<sequence length="177" mass="20612">MSSQVRHNYHQESEAGVNRTVNLQLQASYVYLSLGYYFDRDDVALSKFSKFFRKQSEEKREHSEKLLKFQNKRGGRVVLQDVKKPEADEWGHGTQAMEYALKLEKTLNQALLDLHKVSTDHSDPHMCDFLESHFLEEEVKLIKKLGHHLTNLRRVKAAEVGMGEYLFDRLTLGEESD</sequence>
<gene>
    <name evidence="11" type="primary">LOC117799348</name>
</gene>
<dbReference type="GO" id="GO:0008199">
    <property type="term" value="F:ferric iron binding"/>
    <property type="evidence" value="ECO:0007669"/>
    <property type="project" value="InterPro"/>
</dbReference>
<dbReference type="CDD" id="cd01056">
    <property type="entry name" value="Euk_Ferritin"/>
    <property type="match status" value="1"/>
</dbReference>
<keyword evidence="2 9" id="KW-0409">Iron storage</keyword>
<dbReference type="GeneTree" id="ENSGT00950000182841"/>
<organism evidence="11 12">
    <name type="scientific">Ailuropoda melanoleuca</name>
    <name type="common">Giant panda</name>
    <dbReference type="NCBI Taxonomy" id="9646"/>
    <lineage>
        <taxon>Eukaryota</taxon>
        <taxon>Metazoa</taxon>
        <taxon>Chordata</taxon>
        <taxon>Craniata</taxon>
        <taxon>Vertebrata</taxon>
        <taxon>Euteleostomi</taxon>
        <taxon>Mammalia</taxon>
        <taxon>Eutheria</taxon>
        <taxon>Laurasiatheria</taxon>
        <taxon>Carnivora</taxon>
        <taxon>Caniformia</taxon>
        <taxon>Ursidae</taxon>
        <taxon>Ailuropoda</taxon>
    </lineage>
</organism>
<dbReference type="InterPro" id="IPR014034">
    <property type="entry name" value="Ferritin_CS"/>
</dbReference>
<dbReference type="SUPFAM" id="SSF47240">
    <property type="entry name" value="Ferritin-like"/>
    <property type="match status" value="1"/>
</dbReference>
<evidence type="ECO:0000256" key="5">
    <source>
        <dbReference type="ARBA" id="ARBA00044942"/>
    </source>
</evidence>
<reference evidence="11" key="3">
    <citation type="submission" date="2025-09" db="UniProtKB">
        <authorList>
            <consortium name="Ensembl"/>
        </authorList>
    </citation>
    <scope>IDENTIFICATION</scope>
</reference>
<dbReference type="GO" id="GO:0008198">
    <property type="term" value="F:ferrous iron binding"/>
    <property type="evidence" value="ECO:0007669"/>
    <property type="project" value="TreeGrafter"/>
</dbReference>
<evidence type="ECO:0000256" key="7">
    <source>
        <dbReference type="ARBA" id="ARBA00047045"/>
    </source>
</evidence>
<dbReference type="Proteomes" id="UP000008912">
    <property type="component" value="Unassembled WGS sequence"/>
</dbReference>
<dbReference type="InterPro" id="IPR009078">
    <property type="entry name" value="Ferritin-like_SF"/>
</dbReference>
<proteinExistence type="inferred from homology"/>
<comment type="similarity">
    <text evidence="1 9">Belongs to the ferritin family.</text>
</comment>
<keyword evidence="12" id="KW-1185">Reference proteome</keyword>
<dbReference type="PROSITE" id="PS00204">
    <property type="entry name" value="FERRITIN_2"/>
    <property type="match status" value="1"/>
</dbReference>
<evidence type="ECO:0000259" key="10">
    <source>
        <dbReference type="PROSITE" id="PS50905"/>
    </source>
</evidence>
<dbReference type="InterPro" id="IPR009040">
    <property type="entry name" value="Ferritin-like_diiron"/>
</dbReference>
<dbReference type="PANTHER" id="PTHR11431:SF47">
    <property type="entry name" value="FERRITIN LIGHT CHAIN"/>
    <property type="match status" value="1"/>
</dbReference>
<dbReference type="Gene3D" id="1.20.1260.10">
    <property type="match status" value="1"/>
</dbReference>
<comment type="function">
    <text evidence="6">Stores iron in a soluble, non-toxic, readily available form. Important for iron homeostasis. Iron is taken up in the ferrous form and deposited as ferric hydroxides after oxidation. Also plays a role in delivery of iron to cells. Mediates iron uptake in capsule cells of the developing kidney. Delivery to lysosomes by the cargo receptor NCOA4 for autophagic degradation and release or iron.</text>
</comment>
<evidence type="ECO:0000256" key="8">
    <source>
        <dbReference type="PIRSR" id="PIRSR601519-1"/>
    </source>
</evidence>
<dbReference type="InterPro" id="IPR012347">
    <property type="entry name" value="Ferritin-like"/>
</dbReference>
<dbReference type="GO" id="GO:0006879">
    <property type="term" value="P:intracellular iron ion homeostasis"/>
    <property type="evidence" value="ECO:0007669"/>
    <property type="project" value="UniProtKB-KW"/>
</dbReference>
<evidence type="ECO:0000313" key="12">
    <source>
        <dbReference type="Proteomes" id="UP000008912"/>
    </source>
</evidence>
<feature type="domain" description="Ferritin-like diiron" evidence="10">
    <location>
        <begin position="7"/>
        <end position="156"/>
    </location>
</feature>
<comment type="subcellular location">
    <subcellularLocation>
        <location evidence="5">Autolysosome</location>
    </subcellularLocation>
</comment>
<dbReference type="PROSITE" id="PS50905">
    <property type="entry name" value="FERRITIN_LIKE"/>
    <property type="match status" value="1"/>
</dbReference>
<dbReference type="InParanoid" id="A0A7N5JYJ7"/>
<evidence type="ECO:0000256" key="6">
    <source>
        <dbReference type="ARBA" id="ARBA00045578"/>
    </source>
</evidence>
<evidence type="ECO:0000256" key="9">
    <source>
        <dbReference type="RuleBase" id="RU361145"/>
    </source>
</evidence>
<feature type="binding site" evidence="8">
    <location>
        <position position="104"/>
    </location>
    <ligand>
        <name>Fe cation</name>
        <dbReference type="ChEBI" id="CHEBI:24875"/>
        <label>1</label>
    </ligand>
</feature>
<keyword evidence="4 8" id="KW-0408">Iron</keyword>
<dbReference type="InterPro" id="IPR001519">
    <property type="entry name" value="Ferritin"/>
</dbReference>
<evidence type="ECO:0000256" key="4">
    <source>
        <dbReference type="ARBA" id="ARBA00023004"/>
    </source>
</evidence>
<dbReference type="PANTHER" id="PTHR11431">
    <property type="entry name" value="FERRITIN"/>
    <property type="match status" value="1"/>
</dbReference>
<accession>A0A7N5JYJ7</accession>
<dbReference type="KEGG" id="aml:117799348"/>
<reference evidence="11" key="2">
    <citation type="submission" date="2025-08" db="UniProtKB">
        <authorList>
            <consortium name="Ensembl"/>
        </authorList>
    </citation>
    <scope>IDENTIFICATION</scope>
</reference>
<dbReference type="GO" id="GO:0044754">
    <property type="term" value="C:autolysosome"/>
    <property type="evidence" value="ECO:0007669"/>
    <property type="project" value="UniProtKB-SubCell"/>
</dbReference>
<evidence type="ECO:0000313" key="11">
    <source>
        <dbReference type="Ensembl" id="ENSAMEP00000032128.1"/>
    </source>
</evidence>
<evidence type="ECO:0000256" key="2">
    <source>
        <dbReference type="ARBA" id="ARBA00022434"/>
    </source>
</evidence>
<dbReference type="InterPro" id="IPR008331">
    <property type="entry name" value="Ferritin_DPS_dom"/>
</dbReference>
<dbReference type="PROSITE" id="PS00540">
    <property type="entry name" value="FERRITIN_1"/>
    <property type="match status" value="1"/>
</dbReference>
<comment type="subunit">
    <text evidence="7">Oligomer of 24 subunits. There are two types of subunits: L (light) chain and H (heavy) chain. The major chain can be light or heavy, depending on the species and tissue type. The functional molecule forms a roughly spherical shell with a diameter of 12 nm and contains a central cavity into which the insoluble mineral iron core is deposited. Interacts with NCOA4.</text>
</comment>
<evidence type="ECO:0000256" key="1">
    <source>
        <dbReference type="ARBA" id="ARBA00007513"/>
    </source>
</evidence>
<dbReference type="Pfam" id="PF00210">
    <property type="entry name" value="Ferritin"/>
    <property type="match status" value="1"/>
</dbReference>
<dbReference type="AlphaFoldDB" id="A0A7N5JYJ7"/>
<feature type="binding site" evidence="8">
    <location>
        <position position="62"/>
    </location>
    <ligand>
        <name>Fe cation</name>
        <dbReference type="ChEBI" id="CHEBI:24875"/>
        <label>1</label>
    </ligand>
</feature>
<dbReference type="GO" id="GO:0006826">
    <property type="term" value="P:iron ion transport"/>
    <property type="evidence" value="ECO:0007669"/>
    <property type="project" value="InterPro"/>
</dbReference>